<dbReference type="PROSITE" id="PS50850">
    <property type="entry name" value="MFS"/>
    <property type="match status" value="1"/>
</dbReference>
<feature type="transmembrane region" description="Helical" evidence="8">
    <location>
        <begin position="173"/>
        <end position="195"/>
    </location>
</feature>
<feature type="domain" description="Major facilitator superfamily (MFS) profile" evidence="9">
    <location>
        <begin position="21"/>
        <end position="521"/>
    </location>
</feature>
<keyword evidence="7 8" id="KW-0472">Membrane</keyword>
<dbReference type="RefSeq" id="WP_394838014.1">
    <property type="nucleotide sequence ID" value="NZ_CP089929.1"/>
</dbReference>
<evidence type="ECO:0000256" key="3">
    <source>
        <dbReference type="ARBA" id="ARBA00022448"/>
    </source>
</evidence>
<name>A0ABZ2LGS4_9BACT</name>
<protein>
    <submittedName>
        <fullName evidence="10">DHA2 family efflux MFS transporter permease subunit</fullName>
    </submittedName>
</protein>
<evidence type="ECO:0000313" key="10">
    <source>
        <dbReference type="EMBL" id="WXB08340.1"/>
    </source>
</evidence>
<dbReference type="Gene3D" id="1.20.1250.20">
    <property type="entry name" value="MFS general substrate transporter like domains"/>
    <property type="match status" value="1"/>
</dbReference>
<dbReference type="InterPro" id="IPR011701">
    <property type="entry name" value="MFS"/>
</dbReference>
<feature type="transmembrane region" description="Helical" evidence="8">
    <location>
        <begin position="379"/>
        <end position="397"/>
    </location>
</feature>
<dbReference type="PANTHER" id="PTHR42718:SF9">
    <property type="entry name" value="MAJOR FACILITATOR SUPERFAMILY MULTIDRUG TRANSPORTER MFSC"/>
    <property type="match status" value="1"/>
</dbReference>
<evidence type="ECO:0000256" key="6">
    <source>
        <dbReference type="ARBA" id="ARBA00022989"/>
    </source>
</evidence>
<dbReference type="NCBIfam" id="TIGR00711">
    <property type="entry name" value="efflux_EmrB"/>
    <property type="match status" value="1"/>
</dbReference>
<gene>
    <name evidence="10" type="ORF">LVJ94_13975</name>
</gene>
<evidence type="ECO:0000256" key="7">
    <source>
        <dbReference type="ARBA" id="ARBA00023136"/>
    </source>
</evidence>
<reference evidence="10" key="1">
    <citation type="submission" date="2021-12" db="EMBL/GenBank/DDBJ databases">
        <title>Discovery of the Pendulisporaceae a myxobacterial family with distinct sporulation behavior and unique specialized metabolism.</title>
        <authorList>
            <person name="Garcia R."/>
            <person name="Popoff A."/>
            <person name="Bader C.D."/>
            <person name="Loehr J."/>
            <person name="Walesch S."/>
            <person name="Walt C."/>
            <person name="Boldt J."/>
            <person name="Bunk B."/>
            <person name="Haeckl F.J.F.P.J."/>
            <person name="Gunesch A.P."/>
            <person name="Birkelbach J."/>
            <person name="Nuebel U."/>
            <person name="Pietschmann T."/>
            <person name="Bach T."/>
            <person name="Mueller R."/>
        </authorList>
    </citation>
    <scope>NUCLEOTIDE SEQUENCE</scope>
    <source>
        <strain evidence="10">MSr11367</strain>
    </source>
</reference>
<sequence>MSQANAVPDEGWHPGHNPMLIALTVTMATFMEVLDTSIANVALPHMAGNLSVSQAQSTWVLTAYLVSNAVILPISGWISARIGRKRFYMSCVALFTISSFLCGIAPNLGSLIFFRVLQGIGGGGLGPSEQSILADTFPRAKHGMAFAIYGMAVVLAPAIGPTLGGFITDNYSWRWVFFINVPVGIVSMILTNKMVVDPPWIAQKKSTPVPIDIAGLTLITVGLGSLEVVLDKGQEEDWFHSPFICGFALVSVVSLVALVLWELRTKHPIIDVRLFKDRTFAVACGMMFMLGLSLFATTLLLPQFTQVMLGYSAQQAGMALSPGAVLVICLMPFVGKTVSKSDPRKMIAFGFFVLSMAMFYMSHRLYLGIDFKHAMLFRVYQAFGLAFLFVPINTLAFSSVPPAKSNAVSGLINLSRNMGGDMGIALVTTMLARSAQVHQAELTTHTTLFDAPFRDRLAGITAALQAAGTSAADATLKAYRAIYGTVLGQAQTMAYMDVLYILACGTVLMVPLTFFMKRARGPANMGH</sequence>
<feature type="transmembrane region" description="Helical" evidence="8">
    <location>
        <begin position="146"/>
        <end position="167"/>
    </location>
</feature>
<feature type="transmembrane region" description="Helical" evidence="8">
    <location>
        <begin position="346"/>
        <end position="367"/>
    </location>
</feature>
<evidence type="ECO:0000256" key="8">
    <source>
        <dbReference type="SAM" id="Phobius"/>
    </source>
</evidence>
<evidence type="ECO:0000256" key="4">
    <source>
        <dbReference type="ARBA" id="ARBA00022475"/>
    </source>
</evidence>
<evidence type="ECO:0000313" key="11">
    <source>
        <dbReference type="Proteomes" id="UP001374803"/>
    </source>
</evidence>
<accession>A0ABZ2LGS4</accession>
<dbReference type="Proteomes" id="UP001374803">
    <property type="component" value="Chromosome"/>
</dbReference>
<organism evidence="10 11">
    <name type="scientific">Pendulispora rubella</name>
    <dbReference type="NCBI Taxonomy" id="2741070"/>
    <lineage>
        <taxon>Bacteria</taxon>
        <taxon>Pseudomonadati</taxon>
        <taxon>Myxococcota</taxon>
        <taxon>Myxococcia</taxon>
        <taxon>Myxococcales</taxon>
        <taxon>Sorangiineae</taxon>
        <taxon>Pendulisporaceae</taxon>
        <taxon>Pendulispora</taxon>
    </lineage>
</organism>
<feature type="transmembrane region" description="Helical" evidence="8">
    <location>
        <begin position="59"/>
        <end position="80"/>
    </location>
</feature>
<dbReference type="CDD" id="cd17503">
    <property type="entry name" value="MFS_LmrB_MDR_like"/>
    <property type="match status" value="1"/>
</dbReference>
<evidence type="ECO:0000256" key="1">
    <source>
        <dbReference type="ARBA" id="ARBA00004651"/>
    </source>
</evidence>
<dbReference type="SUPFAM" id="SSF103473">
    <property type="entry name" value="MFS general substrate transporter"/>
    <property type="match status" value="1"/>
</dbReference>
<keyword evidence="4" id="KW-1003">Cell membrane</keyword>
<feature type="transmembrane region" description="Helical" evidence="8">
    <location>
        <begin position="498"/>
        <end position="516"/>
    </location>
</feature>
<comment type="subcellular location">
    <subcellularLocation>
        <location evidence="1">Cell membrane</location>
        <topology evidence="1">Multi-pass membrane protein</topology>
    </subcellularLocation>
</comment>
<comment type="similarity">
    <text evidence="2">Belongs to the major facilitator superfamily. EmrB family.</text>
</comment>
<evidence type="ECO:0000256" key="5">
    <source>
        <dbReference type="ARBA" id="ARBA00022692"/>
    </source>
</evidence>
<dbReference type="PANTHER" id="PTHR42718">
    <property type="entry name" value="MAJOR FACILITATOR SUPERFAMILY MULTIDRUG TRANSPORTER MFSC"/>
    <property type="match status" value="1"/>
</dbReference>
<dbReference type="Pfam" id="PF07690">
    <property type="entry name" value="MFS_1"/>
    <property type="match status" value="1"/>
</dbReference>
<dbReference type="InterPro" id="IPR036259">
    <property type="entry name" value="MFS_trans_sf"/>
</dbReference>
<feature type="transmembrane region" description="Helical" evidence="8">
    <location>
        <begin position="87"/>
        <end position="106"/>
    </location>
</feature>
<dbReference type="EMBL" id="CP089983">
    <property type="protein sequence ID" value="WXB08340.1"/>
    <property type="molecule type" value="Genomic_DNA"/>
</dbReference>
<dbReference type="Gene3D" id="1.20.1720.10">
    <property type="entry name" value="Multidrug resistance protein D"/>
    <property type="match status" value="1"/>
</dbReference>
<feature type="transmembrane region" description="Helical" evidence="8">
    <location>
        <begin position="313"/>
        <end position="334"/>
    </location>
</feature>
<feature type="transmembrane region" description="Helical" evidence="8">
    <location>
        <begin position="238"/>
        <end position="260"/>
    </location>
</feature>
<feature type="transmembrane region" description="Helical" evidence="8">
    <location>
        <begin position="20"/>
        <end position="39"/>
    </location>
</feature>
<keyword evidence="11" id="KW-1185">Reference proteome</keyword>
<proteinExistence type="inferred from homology"/>
<evidence type="ECO:0000256" key="2">
    <source>
        <dbReference type="ARBA" id="ARBA00008537"/>
    </source>
</evidence>
<dbReference type="InterPro" id="IPR020846">
    <property type="entry name" value="MFS_dom"/>
</dbReference>
<keyword evidence="6 8" id="KW-1133">Transmembrane helix</keyword>
<dbReference type="InterPro" id="IPR004638">
    <property type="entry name" value="EmrB-like"/>
</dbReference>
<keyword evidence="5 8" id="KW-0812">Transmembrane</keyword>
<dbReference type="PRINTS" id="PR01036">
    <property type="entry name" value="TCRTETB"/>
</dbReference>
<feature type="transmembrane region" description="Helical" evidence="8">
    <location>
        <begin position="280"/>
        <end position="301"/>
    </location>
</feature>
<evidence type="ECO:0000259" key="9">
    <source>
        <dbReference type="PROSITE" id="PS50850"/>
    </source>
</evidence>
<keyword evidence="3" id="KW-0813">Transport</keyword>